<dbReference type="PANTHER" id="PTHR40459">
    <property type="entry name" value="CONSERVED HYPOTHETICAL ALANINE AND LEUCINE RICH PROTEIN"/>
    <property type="match status" value="1"/>
</dbReference>
<feature type="domain" description="Putative oxidoreductase/dehydrogenase Rossmann-like" evidence="1">
    <location>
        <begin position="2"/>
        <end position="118"/>
    </location>
</feature>
<proteinExistence type="predicted"/>
<sequence>MKIGISGMGKVGCSLQRSLKLQGITAICAPGMRRQKLEPEEAAEVTVGSLINLLQKAQVIFLTVPDSQIKQSADNLVQLAQQEQLSLTSKTFFHCSGAGDVALLQSLAQAGANIGSWHPLQSFANGQGSFKDIYIALDGQAAVRKIGEQVARLLGSYSFYVPPQARRQYHAAACLTSNYIVTLLAIAQALLAKWTVSEAEALQALLPLLRGTVANLEQVTLARKALTGPIARGDLVTVKEHLSVLPPATIALYKALGSSAAQLALANGTIESNQYHELEHLFRN</sequence>
<name>A0A9D1SLE1_9FIRM</name>
<dbReference type="Proteomes" id="UP000824099">
    <property type="component" value="Unassembled WGS sequence"/>
</dbReference>
<dbReference type="InterPro" id="IPR036291">
    <property type="entry name" value="NAD(P)-bd_dom_sf"/>
</dbReference>
<dbReference type="InterPro" id="IPR037108">
    <property type="entry name" value="TM1727-like_C_sf"/>
</dbReference>
<evidence type="ECO:0000259" key="2">
    <source>
        <dbReference type="Pfam" id="PF10728"/>
    </source>
</evidence>
<dbReference type="Pfam" id="PF10728">
    <property type="entry name" value="DUF2520"/>
    <property type="match status" value="1"/>
</dbReference>
<reference evidence="3" key="1">
    <citation type="submission" date="2020-10" db="EMBL/GenBank/DDBJ databases">
        <authorList>
            <person name="Gilroy R."/>
        </authorList>
    </citation>
    <scope>NUCLEOTIDE SEQUENCE</scope>
    <source>
        <strain evidence="3">CHK160-1198</strain>
    </source>
</reference>
<evidence type="ECO:0000313" key="3">
    <source>
        <dbReference type="EMBL" id="HIU63953.1"/>
    </source>
</evidence>
<dbReference type="SUPFAM" id="SSF51735">
    <property type="entry name" value="NAD(P)-binding Rossmann-fold domains"/>
    <property type="match status" value="1"/>
</dbReference>
<dbReference type="EMBL" id="DVNI01000040">
    <property type="protein sequence ID" value="HIU63953.1"/>
    <property type="molecule type" value="Genomic_DNA"/>
</dbReference>
<accession>A0A9D1SLE1</accession>
<dbReference type="InterPro" id="IPR008927">
    <property type="entry name" value="6-PGluconate_DH-like_C_sf"/>
</dbReference>
<reference evidence="3" key="2">
    <citation type="journal article" date="2021" name="PeerJ">
        <title>Extensive microbial diversity within the chicken gut microbiome revealed by metagenomics and culture.</title>
        <authorList>
            <person name="Gilroy R."/>
            <person name="Ravi A."/>
            <person name="Getino M."/>
            <person name="Pursley I."/>
            <person name="Horton D.L."/>
            <person name="Alikhan N.F."/>
            <person name="Baker D."/>
            <person name="Gharbi K."/>
            <person name="Hall N."/>
            <person name="Watson M."/>
            <person name="Adriaenssens E.M."/>
            <person name="Foster-Nyarko E."/>
            <person name="Jarju S."/>
            <person name="Secka A."/>
            <person name="Antonio M."/>
            <person name="Oren A."/>
            <person name="Chaudhuri R.R."/>
            <person name="La Ragione R."/>
            <person name="Hildebrand F."/>
            <person name="Pallen M.J."/>
        </authorList>
    </citation>
    <scope>NUCLEOTIDE SEQUENCE</scope>
    <source>
        <strain evidence="3">CHK160-1198</strain>
    </source>
</reference>
<dbReference type="InterPro" id="IPR019665">
    <property type="entry name" value="OxRdtase/DH_put_Rossmann_dom"/>
</dbReference>
<comment type="caution">
    <text evidence="3">The sequence shown here is derived from an EMBL/GenBank/DDBJ whole genome shotgun (WGS) entry which is preliminary data.</text>
</comment>
<dbReference type="Gene3D" id="3.40.50.720">
    <property type="entry name" value="NAD(P)-binding Rossmann-like Domain"/>
    <property type="match status" value="1"/>
</dbReference>
<dbReference type="SUPFAM" id="SSF48179">
    <property type="entry name" value="6-phosphogluconate dehydrogenase C-terminal domain-like"/>
    <property type="match status" value="1"/>
</dbReference>
<protein>
    <submittedName>
        <fullName evidence="3">DUF2520 domain-containing protein</fullName>
    </submittedName>
</protein>
<organism evidence="3 4">
    <name type="scientific">Candidatus Avacidaminococcus intestinavium</name>
    <dbReference type="NCBI Taxonomy" id="2840684"/>
    <lineage>
        <taxon>Bacteria</taxon>
        <taxon>Bacillati</taxon>
        <taxon>Bacillota</taxon>
        <taxon>Negativicutes</taxon>
        <taxon>Acidaminococcales</taxon>
        <taxon>Acidaminococcaceae</taxon>
        <taxon>Acidaminococcaceae incertae sedis</taxon>
        <taxon>Candidatus Avacidaminococcus</taxon>
    </lineage>
</organism>
<gene>
    <name evidence="3" type="ORF">IAB06_02760</name>
</gene>
<dbReference type="PANTHER" id="PTHR40459:SF1">
    <property type="entry name" value="CONSERVED HYPOTHETICAL ALANINE AND LEUCINE RICH PROTEIN"/>
    <property type="match status" value="1"/>
</dbReference>
<feature type="domain" description="DUF2520" evidence="2">
    <location>
        <begin position="133"/>
        <end position="259"/>
    </location>
</feature>
<dbReference type="AlphaFoldDB" id="A0A9D1SLE1"/>
<evidence type="ECO:0000259" key="1">
    <source>
        <dbReference type="Pfam" id="PF10727"/>
    </source>
</evidence>
<dbReference type="InterPro" id="IPR018931">
    <property type="entry name" value="DUF2520"/>
</dbReference>
<dbReference type="Gene3D" id="1.10.1040.20">
    <property type="entry name" value="ProC-like, C-terminal domain"/>
    <property type="match status" value="1"/>
</dbReference>
<evidence type="ECO:0000313" key="4">
    <source>
        <dbReference type="Proteomes" id="UP000824099"/>
    </source>
</evidence>
<dbReference type="Pfam" id="PF10727">
    <property type="entry name" value="Rossmann-like"/>
    <property type="match status" value="1"/>
</dbReference>